<dbReference type="InterPro" id="IPR004182">
    <property type="entry name" value="GRAM"/>
</dbReference>
<keyword evidence="7" id="KW-1185">Reference proteome</keyword>
<dbReference type="OrthoDB" id="17687at2759"/>
<feature type="region of interest" description="Disordered" evidence="3">
    <location>
        <begin position="1010"/>
        <end position="1043"/>
    </location>
</feature>
<dbReference type="SMART" id="SM00568">
    <property type="entry name" value="GRAM"/>
    <property type="match status" value="2"/>
</dbReference>
<keyword evidence="2" id="KW-0677">Repeat</keyword>
<dbReference type="InterPro" id="IPR002048">
    <property type="entry name" value="EF_hand_dom"/>
</dbReference>
<feature type="compositionally biased region" description="Basic and acidic residues" evidence="3">
    <location>
        <begin position="1088"/>
        <end position="1101"/>
    </location>
</feature>
<dbReference type="GO" id="GO:0005509">
    <property type="term" value="F:calcium ion binding"/>
    <property type="evidence" value="ECO:0007669"/>
    <property type="project" value="InterPro"/>
</dbReference>
<dbReference type="Proteomes" id="UP000708208">
    <property type="component" value="Unassembled WGS sequence"/>
</dbReference>
<gene>
    <name evidence="6" type="ORF">AFUS01_LOCUS8729</name>
</gene>
<dbReference type="GO" id="GO:0005096">
    <property type="term" value="F:GTPase activator activity"/>
    <property type="evidence" value="ECO:0007669"/>
    <property type="project" value="UniProtKB-KW"/>
</dbReference>
<evidence type="ECO:0000313" key="7">
    <source>
        <dbReference type="Proteomes" id="UP000708208"/>
    </source>
</evidence>
<dbReference type="CDD" id="cd13351">
    <property type="entry name" value="PH-GRAM1_TCB1D9_TCB1D9B"/>
    <property type="match status" value="1"/>
</dbReference>
<dbReference type="GO" id="GO:0003008">
    <property type="term" value="P:system process"/>
    <property type="evidence" value="ECO:0007669"/>
    <property type="project" value="UniProtKB-ARBA"/>
</dbReference>
<proteinExistence type="predicted"/>
<evidence type="ECO:0000256" key="3">
    <source>
        <dbReference type="SAM" id="MobiDB-lite"/>
    </source>
</evidence>
<feature type="domain" description="EF-hand" evidence="5">
    <location>
        <begin position="916"/>
        <end position="951"/>
    </location>
</feature>
<dbReference type="PROSITE" id="PS00018">
    <property type="entry name" value="EF_HAND_1"/>
    <property type="match status" value="1"/>
</dbReference>
<evidence type="ECO:0000313" key="6">
    <source>
        <dbReference type="EMBL" id="CAG7719403.1"/>
    </source>
</evidence>
<accession>A0A8J2NSA9</accession>
<protein>
    <recommendedName>
        <fullName evidence="8">TBC1 domain family member 9</fullName>
    </recommendedName>
</protein>
<dbReference type="Pfam" id="PF13405">
    <property type="entry name" value="EF-hand_6"/>
    <property type="match status" value="1"/>
</dbReference>
<dbReference type="AlphaFoldDB" id="A0A8J2NSA9"/>
<sequence>MTVALTAVLISNTYISGIRTTLVRCYKMWIKPEEILVANAFWVAEKANIYFALQRRRGHGTGKKDFASILVGTWDTVLDTKPPPYRILHQTPNSEVYYLVACSLTFKEITENWDWIEKNLMATLSSFDDEDQVTDFVKCKIESLVAQSQPTCGAAEDTESQAFRAASQKFHRIFEMPPEEKLINYYSCSYWNSKVPRQGWMYLSVTHLCFYSYILGKETKILLRWTDVTALDQINSFITPDSIQVSTRETVYYFFMFLHKSETFKLMTQLANFAMRQLIDEESFQEDKELLSKLSKNVPKKPSYLKRNFDARAHSEAFRSTFRLPRDEKLDGTTACSIWTPYNKKQVSGIMYLSNNYVCFKSKVPNLLMIIIPLRDVLVIEKAATASQSQGDKSVLFTTKQKSSFLFTQVEDRDFLMQKLSELLSKTQNHKTSTLSSGDNASLSSSSNSFVLLESSEDDKQRRLHCDGILHQPLQELYPLPILGEVLASEQSKEGEWQKHFDDYGRGISMYRTVESAELVVRGIPDKLRSEVWLVFSGAYNDMTTNIGHYSYLVDQALAKKCHSNEEIERDLHRSLPEHPAFHEECGLDALRRVLCAYAHRNPHIGYCQAMNMVASVLLLYCSEEEAFWLLASICERLLPDYYNRRVVGALVDQAVMDELLEKHCPKLHKHLNKLGMIGMICLSWFLTLYLSVMSYDCAVYIIDCFFFDGAKVAFQIALEILDSNEESLLKCRDEGEAMQVLSDYLNGIYVIKEEIIDIGEDLCKSPSPPMIINTVPVGTPIGAKSRMEKFHKKSVAISTLVYESYRKFGVLVTSVEIDQLRLKHRLKVVQTLEDQAMRNALRSVGNFRGFDKKDIQELFLLIRGDHLWQVACGSQAAISSSDDYPGCQQYQLLDIEQFKNAFVAFSPWASNGNPKLVDLIGRLFKLFDSDCDGYLTFSELIQILAATGRAELTLRLRLLFCLHLPPLLNTDATTPSGLEDTEEIGTEASDFFSSIDSVAAAIDNLDVDGSPVRPRSRSGSSRQSEILSQLKEAASNDGKPVPSMDQPHFIAMWKTFYDIFIHQKKEQLLYHSTVSVGTLLIKLGDAGRRASKEKSPKDKQVATPPVKITPNLHSKSSLPLGVSNSKTSPSPSSAEELKLNFIQNEVDGNSAEGWQITFEQFLASVLTEEPLVEFFDAKVDLNHQIDKFKSKRLLKKTSLSSSPE</sequence>
<feature type="compositionally biased region" description="Low complexity" evidence="3">
    <location>
        <begin position="1124"/>
        <end position="1134"/>
    </location>
</feature>
<dbReference type="SMART" id="SM00054">
    <property type="entry name" value="EFh"/>
    <property type="match status" value="1"/>
</dbReference>
<dbReference type="InterPro" id="IPR018247">
    <property type="entry name" value="EF_Hand_1_Ca_BS"/>
</dbReference>
<dbReference type="EMBL" id="CAJVCH010061075">
    <property type="protein sequence ID" value="CAG7719403.1"/>
    <property type="molecule type" value="Genomic_DNA"/>
</dbReference>
<dbReference type="SMART" id="SM00164">
    <property type="entry name" value="TBC"/>
    <property type="match status" value="1"/>
</dbReference>
<name>A0A8J2NSA9_9HEXA</name>
<evidence type="ECO:0000256" key="2">
    <source>
        <dbReference type="ARBA" id="ARBA00022737"/>
    </source>
</evidence>
<dbReference type="PROSITE" id="PS50086">
    <property type="entry name" value="TBC_RABGAP"/>
    <property type="match status" value="1"/>
</dbReference>
<evidence type="ECO:0000259" key="5">
    <source>
        <dbReference type="PROSITE" id="PS50222"/>
    </source>
</evidence>
<dbReference type="FunFam" id="2.30.29.30:FF:000013">
    <property type="entry name" value="Putative TBC1 domain family member 8B"/>
    <property type="match status" value="1"/>
</dbReference>
<dbReference type="InterPro" id="IPR036014">
    <property type="entry name" value="TCB1D9/TCB1D9B_PH-GRAM1"/>
</dbReference>
<dbReference type="PROSITE" id="PS50222">
    <property type="entry name" value="EF_HAND_2"/>
    <property type="match status" value="1"/>
</dbReference>
<organism evidence="6 7">
    <name type="scientific">Allacma fusca</name>
    <dbReference type="NCBI Taxonomy" id="39272"/>
    <lineage>
        <taxon>Eukaryota</taxon>
        <taxon>Metazoa</taxon>
        <taxon>Ecdysozoa</taxon>
        <taxon>Arthropoda</taxon>
        <taxon>Hexapoda</taxon>
        <taxon>Collembola</taxon>
        <taxon>Symphypleona</taxon>
        <taxon>Sminthuridae</taxon>
        <taxon>Allacma</taxon>
    </lineage>
</organism>
<evidence type="ECO:0008006" key="8">
    <source>
        <dbReference type="Google" id="ProtNLM"/>
    </source>
</evidence>
<feature type="region of interest" description="Disordered" evidence="3">
    <location>
        <begin position="1088"/>
        <end position="1134"/>
    </location>
</feature>
<dbReference type="PANTHER" id="PTHR47666:SF1">
    <property type="entry name" value="PROTEIN VASCULAR ASSOCIATED DEATH 1, CHLOROPLASTIC"/>
    <property type="match status" value="1"/>
</dbReference>
<dbReference type="InterPro" id="IPR000195">
    <property type="entry name" value="Rab-GAP-TBC_dom"/>
</dbReference>
<dbReference type="Pfam" id="PF00566">
    <property type="entry name" value="RabGAP-TBC"/>
    <property type="match status" value="1"/>
</dbReference>
<feature type="domain" description="Rab-GAP TBC" evidence="4">
    <location>
        <begin position="523"/>
        <end position="710"/>
    </location>
</feature>
<dbReference type="Pfam" id="PF02893">
    <property type="entry name" value="GRAM"/>
    <property type="match status" value="2"/>
</dbReference>
<evidence type="ECO:0000256" key="1">
    <source>
        <dbReference type="ARBA" id="ARBA00022468"/>
    </source>
</evidence>
<reference evidence="6" key="1">
    <citation type="submission" date="2021-06" db="EMBL/GenBank/DDBJ databases">
        <authorList>
            <person name="Hodson N. C."/>
            <person name="Mongue J. A."/>
            <person name="Jaron S. K."/>
        </authorList>
    </citation>
    <scope>NUCLEOTIDE SEQUENCE</scope>
</reference>
<evidence type="ECO:0000259" key="4">
    <source>
        <dbReference type="PROSITE" id="PS50086"/>
    </source>
</evidence>
<comment type="caution">
    <text evidence="6">The sequence shown here is derived from an EMBL/GenBank/DDBJ whole genome shotgun (WGS) entry which is preliminary data.</text>
</comment>
<feature type="compositionally biased region" description="Low complexity" evidence="3">
    <location>
        <begin position="1010"/>
        <end position="1025"/>
    </location>
</feature>
<dbReference type="PANTHER" id="PTHR47666">
    <property type="entry name" value="PROTEIN VASCULAR ASSOCIATED DEATH 1, CHLOROPLASTIC"/>
    <property type="match status" value="1"/>
</dbReference>
<keyword evidence="1" id="KW-0343">GTPase activation</keyword>
<dbReference type="FunFam" id="1.10.8.270:FF:000002">
    <property type="entry name" value="TBC1 domain family member 9B"/>
    <property type="match status" value="1"/>
</dbReference>